<protein>
    <submittedName>
        <fullName evidence="8">Zinc ion binding protein</fullName>
    </submittedName>
</protein>
<dbReference type="GO" id="GO:0005634">
    <property type="term" value="C:nucleus"/>
    <property type="evidence" value="ECO:0007669"/>
    <property type="project" value="TreeGrafter"/>
</dbReference>
<feature type="compositionally biased region" description="Low complexity" evidence="5">
    <location>
        <begin position="947"/>
        <end position="958"/>
    </location>
</feature>
<feature type="compositionally biased region" description="Basic and acidic residues" evidence="5">
    <location>
        <begin position="1204"/>
        <end position="1213"/>
    </location>
</feature>
<feature type="compositionally biased region" description="Polar residues" evidence="5">
    <location>
        <begin position="1126"/>
        <end position="1144"/>
    </location>
</feature>
<evidence type="ECO:0000256" key="1">
    <source>
        <dbReference type="ARBA" id="ARBA00022723"/>
    </source>
</evidence>
<feature type="compositionally biased region" description="Basic residues" evidence="5">
    <location>
        <begin position="690"/>
        <end position="702"/>
    </location>
</feature>
<dbReference type="PROSITE" id="PS51397">
    <property type="entry name" value="WLM"/>
    <property type="match status" value="1"/>
</dbReference>
<feature type="region of interest" description="Disordered" evidence="5">
    <location>
        <begin position="393"/>
        <end position="422"/>
    </location>
</feature>
<feature type="compositionally biased region" description="Polar residues" evidence="5">
    <location>
        <begin position="868"/>
        <end position="887"/>
    </location>
</feature>
<feature type="compositionally biased region" description="Pro residues" evidence="5">
    <location>
        <begin position="344"/>
        <end position="362"/>
    </location>
</feature>
<feature type="compositionally biased region" description="Low complexity" evidence="5">
    <location>
        <begin position="1005"/>
        <end position="1019"/>
    </location>
</feature>
<reference evidence="8" key="1">
    <citation type="submission" date="2021-12" db="EMBL/GenBank/DDBJ databases">
        <title>Curvularia clavata genome.</title>
        <authorList>
            <person name="Cao Y."/>
        </authorList>
    </citation>
    <scope>NUCLEOTIDE SEQUENCE</scope>
    <source>
        <strain evidence="8">Yc1106</strain>
    </source>
</reference>
<feature type="compositionally biased region" description="Polar residues" evidence="5">
    <location>
        <begin position="307"/>
        <end position="316"/>
    </location>
</feature>
<dbReference type="Gene3D" id="2.30.30.380">
    <property type="entry name" value="Zn-finger domain of Sec23/24"/>
    <property type="match status" value="1"/>
</dbReference>
<organism evidence="8 9">
    <name type="scientific">Curvularia clavata</name>
    <dbReference type="NCBI Taxonomy" id="95742"/>
    <lineage>
        <taxon>Eukaryota</taxon>
        <taxon>Fungi</taxon>
        <taxon>Dikarya</taxon>
        <taxon>Ascomycota</taxon>
        <taxon>Pezizomycotina</taxon>
        <taxon>Dothideomycetes</taxon>
        <taxon>Pleosporomycetidae</taxon>
        <taxon>Pleosporales</taxon>
        <taxon>Pleosporineae</taxon>
        <taxon>Pleosporaceae</taxon>
        <taxon>Curvularia</taxon>
    </lineage>
</organism>
<dbReference type="InterPro" id="IPR013536">
    <property type="entry name" value="WLM_dom"/>
</dbReference>
<feature type="compositionally biased region" description="Basic residues" evidence="5">
    <location>
        <begin position="1250"/>
        <end position="1260"/>
    </location>
</feature>
<feature type="region of interest" description="Disordered" evidence="5">
    <location>
        <begin position="251"/>
        <end position="363"/>
    </location>
</feature>
<feature type="compositionally biased region" description="Polar residues" evidence="5">
    <location>
        <begin position="1192"/>
        <end position="1201"/>
    </location>
</feature>
<feature type="domain" description="RanBP2-type" evidence="6">
    <location>
        <begin position="362"/>
        <end position="391"/>
    </location>
</feature>
<feature type="region of interest" description="Disordered" evidence="5">
    <location>
        <begin position="158"/>
        <end position="179"/>
    </location>
</feature>
<sequence length="1385" mass="152719">MREIDAHFDAYEHLKHLPRDGEALHTLRKAASMVKPMMRKRGWKVGILAEFLPDEPQLLGLNINRTERILIRLRYHYDSRQFLSLEQVTDTLLHELCHIVIGPHNVDFNNLWNELREEHQSLLMKGYTGEGFLSQGQKLGGKRIPLDEMRRQARVAAEKRKTTTNANAGGHRLGGSRPTARGVDMRKVIADAASRRNSITDGCASGSSEAERLVNQQERERFRTAAEQDDANDWAIAQALQDLMYDEEMQRLGAPTGNGGLSWDPENGLQFDSAPPSPIPSPVPSAIQSHHPIRSTTYPPPGRPQSRLVTPTSSRTPGAPPKSTRTTSRLISYEEEQRRNKSLPPTPPQPSQPQPPASPPTDPNKWACPQCTLHNPLDYLACDACGLEQPPQPIPEHKRFGSSYTAPTLPKPPPQSGLRGQGATPFEPARGRIGWNCLECGTFMVNHSQQAITLPPPTMPSLKDLTCTIELSQAHQPLPEYNTIYGDGIVETCVPIPMQLQSFSIHLTSTKFIAPGIALFVYIDSVYQCNRNRQGLKPSMPSGRHSLVDFRVRQKEERRRDGSMVAREWTFDTLSNVSADESCASNTLENKDCIEVVVLRCAGSRDPKTVPPPMNLDGAGDWSDCYLDSDAGSSRDYKWSGYDDRDPELNRVDKKFGSLPPPPVSHRAPYAETLRSGEDSEYKIHYARNKASRGSASHHSKHESRYSGTISPRTRRADDLPPEGFQYGSGPIPSAKEGPHRRKDSNTGLESNGVDQVWLNKLLKNAVKQGVEESRRVEAKSEKHDRDSIHMSQKEDLTSQAPGAWPGSPISEFKGKLSMSKRASSHKSNRHSDVGSHWRQSQGGWAQHETKSKAGTRVNWDVEPAWETETSSSGNDWHSNGETPSESWDTDETWETKGEEWKDPSVTAKLCPSTSPPQFDAQHLIHPRSSKLGYPTHSEDKPWADHAPSSSPASLSSSNDTIQPSHYQSHSQTSRPKPKSSARPSKSPHGHHARDSSRHTHHTSSWHSSVASKPSVPSSITHITPVIVNAPVTPVPNHPRPTKSNTHSDTRASLLPVPAWVAAVQDILKTQPSDTLPAPYAEAWGKEIKDAALAWNEGGKDAASAWDASGKSSPSISSEKKPRSKTLSTWSTVKKPLSSPSNTPLIPYTASAWDEGKKDTGSSWDGSQRGTPSPWDESVKNGPAVSEKKLRSTSSSTWGTNKDSTSDTSKDSTWDADTTWSSTPKPSHKTEWTAEPSSPTPVPWDTTPSSKKHRSKKAKKADHASKSSAEKALSPKSSPKQPKQDTCKNIPVPPFTQSWMFPPASSPPPPSAPQPPSLAPPPRSQTSHASTVKTTVKKSPQPAAIRTTEPTDYGHAVARPEYLDSLERPYAVFRFKCRRGEELTT</sequence>
<feature type="compositionally biased region" description="Basic and acidic residues" evidence="5">
    <location>
        <begin position="770"/>
        <end position="797"/>
    </location>
</feature>
<dbReference type="GO" id="GO:0008237">
    <property type="term" value="F:metallopeptidase activity"/>
    <property type="evidence" value="ECO:0007669"/>
    <property type="project" value="TreeGrafter"/>
</dbReference>
<dbReference type="EMBL" id="CP089276">
    <property type="protein sequence ID" value="USP76966.1"/>
    <property type="molecule type" value="Genomic_DNA"/>
</dbReference>
<feature type="domain" description="WLM" evidence="7">
    <location>
        <begin position="1"/>
        <end position="198"/>
    </location>
</feature>
<evidence type="ECO:0000259" key="7">
    <source>
        <dbReference type="PROSITE" id="PS51397"/>
    </source>
</evidence>
<dbReference type="GO" id="GO:0008270">
    <property type="term" value="F:zinc ion binding"/>
    <property type="evidence" value="ECO:0007669"/>
    <property type="project" value="UniProtKB-KW"/>
</dbReference>
<evidence type="ECO:0000256" key="4">
    <source>
        <dbReference type="PROSITE-ProRule" id="PRU00322"/>
    </source>
</evidence>
<feature type="region of interest" description="Disordered" evidence="5">
    <location>
        <begin position="199"/>
        <end position="227"/>
    </location>
</feature>
<evidence type="ECO:0000259" key="6">
    <source>
        <dbReference type="PROSITE" id="PS50199"/>
    </source>
</evidence>
<feature type="region of interest" description="Disordered" evidence="5">
    <location>
        <begin position="650"/>
        <end position="676"/>
    </location>
</feature>
<dbReference type="PROSITE" id="PS01358">
    <property type="entry name" value="ZF_RANBP2_1"/>
    <property type="match status" value="1"/>
</dbReference>
<feature type="compositionally biased region" description="Polar residues" evidence="5">
    <location>
        <begin position="1161"/>
        <end position="1171"/>
    </location>
</feature>
<dbReference type="Proteomes" id="UP001056012">
    <property type="component" value="Chromosome 3"/>
</dbReference>
<feature type="compositionally biased region" description="Polar residues" evidence="5">
    <location>
        <begin position="959"/>
        <end position="973"/>
    </location>
</feature>
<name>A0A9Q8Z706_CURCL</name>
<dbReference type="InterPro" id="IPR053000">
    <property type="entry name" value="WSS1-like_metalloprotease"/>
</dbReference>
<feature type="compositionally biased region" description="Basic and acidic residues" evidence="5">
    <location>
        <begin position="894"/>
        <end position="903"/>
    </location>
</feature>
<accession>A0A9Q8Z706</accession>
<dbReference type="VEuPathDB" id="FungiDB:yc1106_04240"/>
<feature type="region of interest" description="Disordered" evidence="5">
    <location>
        <begin position="769"/>
        <end position="1051"/>
    </location>
</feature>
<keyword evidence="3" id="KW-0862">Zinc</keyword>
<keyword evidence="9" id="KW-1185">Reference proteome</keyword>
<dbReference type="GO" id="GO:0006281">
    <property type="term" value="P:DNA repair"/>
    <property type="evidence" value="ECO:0007669"/>
    <property type="project" value="TreeGrafter"/>
</dbReference>
<keyword evidence="1" id="KW-0479">Metal-binding</keyword>
<feature type="compositionally biased region" description="Basic and acidic residues" evidence="5">
    <location>
        <begin position="209"/>
        <end position="226"/>
    </location>
</feature>
<evidence type="ECO:0000256" key="2">
    <source>
        <dbReference type="ARBA" id="ARBA00022771"/>
    </source>
</evidence>
<dbReference type="PANTHER" id="PTHR46622">
    <property type="entry name" value="DNA-DEPENDENT METALLOPROTEASE WSS1"/>
    <property type="match status" value="1"/>
</dbReference>
<feature type="compositionally biased region" description="Polar residues" evidence="5">
    <location>
        <begin position="199"/>
        <end position="208"/>
    </location>
</feature>
<dbReference type="Pfam" id="PF08325">
    <property type="entry name" value="WLM"/>
    <property type="match status" value="1"/>
</dbReference>
<evidence type="ECO:0000313" key="9">
    <source>
        <dbReference type="Proteomes" id="UP001056012"/>
    </source>
</evidence>
<dbReference type="PROSITE" id="PS50199">
    <property type="entry name" value="ZF_RANBP2_2"/>
    <property type="match status" value="1"/>
</dbReference>
<dbReference type="PANTHER" id="PTHR46622:SF1">
    <property type="entry name" value="DNA-DEPENDENT METALLOPROTEASE WSS1"/>
    <property type="match status" value="1"/>
</dbReference>
<feature type="compositionally biased region" description="Pro residues" evidence="5">
    <location>
        <begin position="1304"/>
        <end position="1323"/>
    </location>
</feature>
<evidence type="ECO:0000313" key="8">
    <source>
        <dbReference type="EMBL" id="USP76966.1"/>
    </source>
</evidence>
<dbReference type="OrthoDB" id="261960at2759"/>
<feature type="region of interest" description="Disordered" evidence="5">
    <location>
        <begin position="1098"/>
        <end position="1356"/>
    </location>
</feature>
<gene>
    <name evidence="8" type="ORF">yc1106_04240</name>
</gene>
<dbReference type="InterPro" id="IPR001876">
    <property type="entry name" value="Znf_RanBP2"/>
</dbReference>
<keyword evidence="2 4" id="KW-0863">Zinc-finger</keyword>
<evidence type="ECO:0000256" key="3">
    <source>
        <dbReference type="ARBA" id="ARBA00022833"/>
    </source>
</evidence>
<feature type="region of interest" description="Disordered" evidence="5">
    <location>
        <begin position="690"/>
        <end position="752"/>
    </location>
</feature>
<evidence type="ECO:0000256" key="5">
    <source>
        <dbReference type="SAM" id="MobiDB-lite"/>
    </source>
</evidence>
<feature type="compositionally biased region" description="Polar residues" evidence="5">
    <location>
        <begin position="1324"/>
        <end position="1338"/>
    </location>
</feature>
<feature type="compositionally biased region" description="Basic residues" evidence="5">
    <location>
        <begin position="976"/>
        <end position="992"/>
    </location>
</feature>
<dbReference type="SMART" id="SM00547">
    <property type="entry name" value="ZnF_RBZ"/>
    <property type="match status" value="1"/>
</dbReference>
<proteinExistence type="predicted"/>